<dbReference type="CDD" id="cd01392">
    <property type="entry name" value="HTH_LacI"/>
    <property type="match status" value="1"/>
</dbReference>
<reference evidence="6" key="3">
    <citation type="submission" date="2021-08" db="EMBL/GenBank/DDBJ databases">
        <authorList>
            <person name="de Jong S."/>
            <person name="van den Broek M."/>
            <person name="Merkel A."/>
            <person name="de la Torre Cortes P."/>
            <person name="Kalamorz F."/>
            <person name="Cook G."/>
            <person name="van Loosdrecht M."/>
            <person name="McMillan D."/>
        </authorList>
    </citation>
    <scope>NUCLEOTIDE SEQUENCE</scope>
    <source>
        <strain evidence="6">TA2.A1</strain>
    </source>
</reference>
<evidence type="ECO:0000259" key="4">
    <source>
        <dbReference type="PROSITE" id="PS50932"/>
    </source>
</evidence>
<dbReference type="OrthoDB" id="9788209at2"/>
<evidence type="ECO:0000256" key="3">
    <source>
        <dbReference type="ARBA" id="ARBA00023163"/>
    </source>
</evidence>
<dbReference type="SUPFAM" id="SSF53822">
    <property type="entry name" value="Periplasmic binding protein-like I"/>
    <property type="match status" value="1"/>
</dbReference>
<dbReference type="EMBL" id="CP082237">
    <property type="protein sequence ID" value="QZT34983.1"/>
    <property type="molecule type" value="Genomic_DNA"/>
</dbReference>
<reference evidence="5 7" key="1">
    <citation type="journal article" date="2011" name="J. Bacteriol.">
        <title>Draft genome sequence of the thermoalkaliphilic Caldalkalibacillus thermarum strain TA2.A1.</title>
        <authorList>
            <person name="Kalamorz F."/>
            <person name="Keis S."/>
            <person name="McMillan D.G."/>
            <person name="Olsson K."/>
            <person name="Stanton J.A."/>
            <person name="Stockwell P."/>
            <person name="Black M.A."/>
            <person name="Klingeman D.M."/>
            <person name="Land M.L."/>
            <person name="Han C.S."/>
            <person name="Martin S.L."/>
            <person name="Becher S.A."/>
            <person name="Peddie C.J."/>
            <person name="Morgan H.W."/>
            <person name="Matthies D."/>
            <person name="Preiss L."/>
            <person name="Meier T."/>
            <person name="Brown S.D."/>
            <person name="Cook G.M."/>
        </authorList>
    </citation>
    <scope>NUCLEOTIDE SEQUENCE [LARGE SCALE GENOMIC DNA]</scope>
    <source>
        <strain evidence="5 7">TA2.A1</strain>
    </source>
</reference>
<keyword evidence="3" id="KW-0804">Transcription</keyword>
<dbReference type="SUPFAM" id="SSF47413">
    <property type="entry name" value="lambda repressor-like DNA-binding domains"/>
    <property type="match status" value="1"/>
</dbReference>
<keyword evidence="8" id="KW-1185">Reference proteome</keyword>
<dbReference type="Proteomes" id="UP000010716">
    <property type="component" value="Unassembled WGS sequence"/>
</dbReference>
<evidence type="ECO:0000313" key="8">
    <source>
        <dbReference type="Proteomes" id="UP000825179"/>
    </source>
</evidence>
<dbReference type="PANTHER" id="PTHR30146">
    <property type="entry name" value="LACI-RELATED TRANSCRIPTIONAL REPRESSOR"/>
    <property type="match status" value="1"/>
</dbReference>
<dbReference type="Proteomes" id="UP000825179">
    <property type="component" value="Chromosome"/>
</dbReference>
<keyword evidence="1" id="KW-0805">Transcription regulation</keyword>
<dbReference type="InterPro" id="IPR010982">
    <property type="entry name" value="Lambda_DNA-bd_dom_sf"/>
</dbReference>
<dbReference type="eggNOG" id="COG1609">
    <property type="taxonomic scope" value="Bacteria"/>
</dbReference>
<dbReference type="Gene3D" id="3.40.50.2300">
    <property type="match status" value="2"/>
</dbReference>
<evidence type="ECO:0000313" key="6">
    <source>
        <dbReference type="EMBL" id="QZT34983.1"/>
    </source>
</evidence>
<accession>F5L410</accession>
<proteinExistence type="predicted"/>
<dbReference type="InterPro" id="IPR046335">
    <property type="entry name" value="LacI/GalR-like_sensor"/>
</dbReference>
<dbReference type="Pfam" id="PF13377">
    <property type="entry name" value="Peripla_BP_3"/>
    <property type="match status" value="1"/>
</dbReference>
<evidence type="ECO:0000256" key="1">
    <source>
        <dbReference type="ARBA" id="ARBA00023015"/>
    </source>
</evidence>
<dbReference type="InterPro" id="IPR028082">
    <property type="entry name" value="Peripla_BP_I"/>
</dbReference>
<dbReference type="GO" id="GO:0003700">
    <property type="term" value="F:DNA-binding transcription factor activity"/>
    <property type="evidence" value="ECO:0007669"/>
    <property type="project" value="TreeGrafter"/>
</dbReference>
<dbReference type="PROSITE" id="PS50932">
    <property type="entry name" value="HTH_LACI_2"/>
    <property type="match status" value="1"/>
</dbReference>
<evidence type="ECO:0000256" key="2">
    <source>
        <dbReference type="ARBA" id="ARBA00023125"/>
    </source>
</evidence>
<evidence type="ECO:0000313" key="5">
    <source>
        <dbReference type="EMBL" id="EGL83930.1"/>
    </source>
</evidence>
<keyword evidence="2" id="KW-0238">DNA-binding</keyword>
<dbReference type="SMART" id="SM00354">
    <property type="entry name" value="HTH_LACI"/>
    <property type="match status" value="1"/>
</dbReference>
<dbReference type="KEGG" id="cthu:HUR95_07040"/>
<reference evidence="6 8" key="2">
    <citation type="journal article" date="2020" name="Extremophiles">
        <title>Genomic analysis of Caldalkalibacillus thermarum TA2.A1 reveals aerobic alkaliphilic metabolism and evolutionary hallmarks linking alkaliphilic bacteria and plant life.</title>
        <authorList>
            <person name="de Jong S.I."/>
            <person name="van den Broek M.A."/>
            <person name="Merkel A.Y."/>
            <person name="de la Torre Cortes P."/>
            <person name="Kalamorz F."/>
            <person name="Cook G.M."/>
            <person name="van Loosdrecht M.C.M."/>
            <person name="McMillan D.G.G."/>
        </authorList>
    </citation>
    <scope>NUCLEOTIDE SEQUENCE [LARGE SCALE GENOMIC DNA]</scope>
    <source>
        <strain evidence="6 8">TA2.A1</strain>
    </source>
</reference>
<dbReference type="EMBL" id="AFCE01000067">
    <property type="protein sequence ID" value="EGL83930.1"/>
    <property type="molecule type" value="Genomic_DNA"/>
</dbReference>
<dbReference type="CDD" id="cd06294">
    <property type="entry name" value="PBP1_MalR-like"/>
    <property type="match status" value="1"/>
</dbReference>
<dbReference type="Gene3D" id="1.10.260.40">
    <property type="entry name" value="lambda repressor-like DNA-binding domains"/>
    <property type="match status" value="1"/>
</dbReference>
<name>F5L410_CALTT</name>
<gene>
    <name evidence="5" type="ORF">CathTA2_0522</name>
    <name evidence="6" type="ORF">HUR95_07040</name>
</gene>
<protein>
    <submittedName>
        <fullName evidence="6">LacI family transcriptional regulator</fullName>
    </submittedName>
    <submittedName>
        <fullName evidence="5">Transcriptional regulator, LacI family</fullName>
    </submittedName>
</protein>
<feature type="domain" description="HTH lacI-type" evidence="4">
    <location>
        <begin position="3"/>
        <end position="57"/>
    </location>
</feature>
<dbReference type="RefSeq" id="WP_007502808.1">
    <property type="nucleotide sequence ID" value="NZ_AFCE01000067.1"/>
</dbReference>
<sequence length="348" mass="38347">MSVTIRDVAKLAGVAPSTVSRVIAGSDRISQATKERVYEAMEKLGYHPNYNARSLAVKSTRSIGIIMPRSTEQAFLNPFFPEVLRGISVRANEKGYALFLSTGKNEEEQKQAVMDMVQGRRVDGVIVLYSRFDDPVVDYLMNKNFPFVMVGKPAHHASKISYVDNDNILAGKEITQHLIDLGHQRIGFVGGSRQFVVTMDRLAGYQEALSEAGIAYDAHLVIEQDFLPEGGYQGMKQLMQVENPPTALVVVDDMMALGVISALDELGLSVPEDVSVASINDFYISRVLTPALTTVNINIFQLGYQATDKLLYWLENEEADLSPTIVGHELRIRHSTAPVAALNKGLSE</sequence>
<organism evidence="5 7">
    <name type="scientific">Caldalkalibacillus thermarum (strain TA2.A1)</name>
    <dbReference type="NCBI Taxonomy" id="986075"/>
    <lineage>
        <taxon>Bacteria</taxon>
        <taxon>Bacillati</taxon>
        <taxon>Bacillota</taxon>
        <taxon>Bacilli</taxon>
        <taxon>Bacillales</taxon>
        <taxon>Bacillaceae</taxon>
        <taxon>Caldalkalibacillus</taxon>
    </lineage>
</organism>
<dbReference type="PANTHER" id="PTHR30146:SF109">
    <property type="entry name" value="HTH-TYPE TRANSCRIPTIONAL REGULATOR GALS"/>
    <property type="match status" value="1"/>
</dbReference>
<dbReference type="InterPro" id="IPR000843">
    <property type="entry name" value="HTH_LacI"/>
</dbReference>
<dbReference type="Pfam" id="PF00356">
    <property type="entry name" value="LacI"/>
    <property type="match status" value="1"/>
</dbReference>
<dbReference type="AlphaFoldDB" id="F5L410"/>
<dbReference type="GO" id="GO:0000976">
    <property type="term" value="F:transcription cis-regulatory region binding"/>
    <property type="evidence" value="ECO:0007669"/>
    <property type="project" value="TreeGrafter"/>
</dbReference>
<evidence type="ECO:0000313" key="7">
    <source>
        <dbReference type="Proteomes" id="UP000010716"/>
    </source>
</evidence>